<dbReference type="InterPro" id="IPR043141">
    <property type="entry name" value="Ribosomal_uL10-like_sf"/>
</dbReference>
<comment type="caution">
    <text evidence="7">The sequence shown here is derived from an EMBL/GenBank/DDBJ whole genome shotgun (WGS) entry which is preliminary data.</text>
</comment>
<reference evidence="7" key="1">
    <citation type="submission" date="2022-08" db="EMBL/GenBank/DDBJ databases">
        <authorList>
            <person name="Vandamme P."/>
            <person name="Hettiarachchi A."/>
            <person name="Peeters C."/>
            <person name="Cnockaert M."/>
            <person name="Carlier A."/>
        </authorList>
    </citation>
    <scope>NUCLEOTIDE SEQUENCE</scope>
    <source>
        <strain evidence="7">LMG 31809</strain>
    </source>
</reference>
<keyword evidence="4 6" id="KW-0687">Ribonucleoprotein</keyword>
<organism evidence="7 8">
    <name type="scientific">Govanella unica</name>
    <dbReference type="NCBI Taxonomy" id="2975056"/>
    <lineage>
        <taxon>Bacteria</taxon>
        <taxon>Pseudomonadati</taxon>
        <taxon>Pseudomonadota</taxon>
        <taxon>Alphaproteobacteria</taxon>
        <taxon>Emcibacterales</taxon>
        <taxon>Govanellaceae</taxon>
        <taxon>Govanella</taxon>
    </lineage>
</organism>
<dbReference type="AlphaFoldDB" id="A0A9X3TWI9"/>
<evidence type="ECO:0000313" key="7">
    <source>
        <dbReference type="EMBL" id="MDA5193046.1"/>
    </source>
</evidence>
<dbReference type="GO" id="GO:0015934">
    <property type="term" value="C:large ribosomal subunit"/>
    <property type="evidence" value="ECO:0007669"/>
    <property type="project" value="InterPro"/>
</dbReference>
<keyword evidence="6" id="KW-0694">RNA-binding</keyword>
<keyword evidence="3 6" id="KW-0689">Ribosomal protein</keyword>
<protein>
    <recommendedName>
        <fullName evidence="5 6">Large ribosomal subunit protein uL10</fullName>
    </recommendedName>
</protein>
<dbReference type="InterPro" id="IPR022973">
    <property type="entry name" value="Ribosomal_uL10_bac"/>
</dbReference>
<keyword evidence="8" id="KW-1185">Reference proteome</keyword>
<dbReference type="GO" id="GO:0006412">
    <property type="term" value="P:translation"/>
    <property type="evidence" value="ECO:0007669"/>
    <property type="project" value="UniProtKB-UniRule"/>
</dbReference>
<name>A0A9X3TWI9_9PROT</name>
<dbReference type="InterPro" id="IPR047865">
    <property type="entry name" value="Ribosomal_uL10_bac_type"/>
</dbReference>
<evidence type="ECO:0000256" key="2">
    <source>
        <dbReference type="ARBA" id="ARBA00008889"/>
    </source>
</evidence>
<comment type="function">
    <text evidence="1 6">Forms part of the ribosomal stalk, playing a central role in the interaction of the ribosome with GTP-bound translation factors.</text>
</comment>
<dbReference type="GO" id="GO:0003735">
    <property type="term" value="F:structural constituent of ribosome"/>
    <property type="evidence" value="ECO:0007669"/>
    <property type="project" value="InterPro"/>
</dbReference>
<keyword evidence="6" id="KW-0699">rRNA-binding</keyword>
<dbReference type="GO" id="GO:0070180">
    <property type="term" value="F:large ribosomal subunit rRNA binding"/>
    <property type="evidence" value="ECO:0007669"/>
    <property type="project" value="UniProtKB-UniRule"/>
</dbReference>
<proteinExistence type="inferred from homology"/>
<evidence type="ECO:0000256" key="6">
    <source>
        <dbReference type="HAMAP-Rule" id="MF_00362"/>
    </source>
</evidence>
<evidence type="ECO:0000256" key="3">
    <source>
        <dbReference type="ARBA" id="ARBA00022980"/>
    </source>
</evidence>
<dbReference type="SUPFAM" id="SSF160369">
    <property type="entry name" value="Ribosomal protein L10-like"/>
    <property type="match status" value="1"/>
</dbReference>
<dbReference type="NCBIfam" id="NF000955">
    <property type="entry name" value="PRK00099.1-1"/>
    <property type="match status" value="1"/>
</dbReference>
<dbReference type="Proteomes" id="UP001141619">
    <property type="component" value="Unassembled WGS sequence"/>
</dbReference>
<evidence type="ECO:0000313" key="8">
    <source>
        <dbReference type="Proteomes" id="UP001141619"/>
    </source>
</evidence>
<dbReference type="Gene3D" id="6.10.250.290">
    <property type="match status" value="1"/>
</dbReference>
<dbReference type="RefSeq" id="WP_274942743.1">
    <property type="nucleotide sequence ID" value="NZ_JANWOI010000001.1"/>
</dbReference>
<evidence type="ECO:0000256" key="5">
    <source>
        <dbReference type="ARBA" id="ARBA00035202"/>
    </source>
</evidence>
<dbReference type="PROSITE" id="PS01109">
    <property type="entry name" value="RIBOSOMAL_L10"/>
    <property type="match status" value="1"/>
</dbReference>
<dbReference type="EMBL" id="JANWOI010000001">
    <property type="protein sequence ID" value="MDA5193046.1"/>
    <property type="molecule type" value="Genomic_DNA"/>
</dbReference>
<dbReference type="CDD" id="cd05797">
    <property type="entry name" value="Ribosomal_L10"/>
    <property type="match status" value="1"/>
</dbReference>
<comment type="similarity">
    <text evidence="2 6">Belongs to the universal ribosomal protein uL10 family.</text>
</comment>
<accession>A0A9X3TWI9</accession>
<evidence type="ECO:0000256" key="4">
    <source>
        <dbReference type="ARBA" id="ARBA00023274"/>
    </source>
</evidence>
<gene>
    <name evidence="6 7" type="primary">rplJ</name>
    <name evidence="7" type="ORF">NYP16_03640</name>
</gene>
<dbReference type="HAMAP" id="MF_00362">
    <property type="entry name" value="Ribosomal_uL10"/>
    <property type="match status" value="1"/>
</dbReference>
<reference evidence="7" key="2">
    <citation type="journal article" date="2023" name="Syst. Appl. Microbiol.">
        <title>Govania unica gen. nov., sp. nov., a rare biosphere bacterium that represents a novel family in the class Alphaproteobacteria.</title>
        <authorList>
            <person name="Vandamme P."/>
            <person name="Peeters C."/>
            <person name="Hettiarachchi A."/>
            <person name="Cnockaert M."/>
            <person name="Carlier A."/>
        </authorList>
    </citation>
    <scope>NUCLEOTIDE SEQUENCE</scope>
    <source>
        <strain evidence="7">LMG 31809</strain>
    </source>
</reference>
<sequence>MDRAQKQELISSLKDVFSSTGVVVIAHYSGLTVAEITNLRTKMREAGGSFKVAKNRLAKLALQGSHYESIADLLTGPTAIGYSDDPVAAPKVLANFAKANDKLIILGGGMGATALDAAGVKALAALPSLDELRSRLLATIQTPATRIAGVVQAPAGQLARVFGAYAKSEEAA</sequence>
<dbReference type="Pfam" id="PF00466">
    <property type="entry name" value="Ribosomal_L10"/>
    <property type="match status" value="1"/>
</dbReference>
<dbReference type="PANTHER" id="PTHR11560">
    <property type="entry name" value="39S RIBOSOMAL PROTEIN L10, MITOCHONDRIAL"/>
    <property type="match status" value="1"/>
</dbReference>
<dbReference type="InterPro" id="IPR002363">
    <property type="entry name" value="Ribosomal_uL10_CS_bac"/>
</dbReference>
<dbReference type="InterPro" id="IPR001790">
    <property type="entry name" value="Ribosomal_uL10"/>
</dbReference>
<comment type="subunit">
    <text evidence="6">Part of the ribosomal stalk of the 50S ribosomal subunit. The N-terminus interacts with L11 and the large rRNA to form the base of the stalk. The C-terminus forms an elongated spine to which L12 dimers bind in a sequential fashion forming a multimeric L10(L12)X complex.</text>
</comment>
<evidence type="ECO:0000256" key="1">
    <source>
        <dbReference type="ARBA" id="ARBA00002633"/>
    </source>
</evidence>
<dbReference type="Gene3D" id="3.30.70.1730">
    <property type="match status" value="1"/>
</dbReference>